<dbReference type="Gene3D" id="3.40.50.2300">
    <property type="match status" value="1"/>
</dbReference>
<feature type="domain" description="Response regulatory" evidence="6">
    <location>
        <begin position="9"/>
        <end position="123"/>
    </location>
</feature>
<dbReference type="CDD" id="cd17537">
    <property type="entry name" value="REC_FixJ"/>
    <property type="match status" value="1"/>
</dbReference>
<keyword evidence="2 7" id="KW-0238">DNA-binding</keyword>
<dbReference type="RefSeq" id="WP_111345183.1">
    <property type="nucleotide sequence ID" value="NZ_QHHQ01000002.1"/>
</dbReference>
<keyword evidence="8" id="KW-1185">Reference proteome</keyword>
<feature type="modified residue" description="4-aspartylphosphate" evidence="4">
    <location>
        <position position="58"/>
    </location>
</feature>
<dbReference type="InterPro" id="IPR016032">
    <property type="entry name" value="Sig_transdc_resp-reg_C-effctor"/>
</dbReference>
<protein>
    <submittedName>
        <fullName evidence="7">DNA-binding response regulator</fullName>
    </submittedName>
</protein>
<dbReference type="PROSITE" id="PS50043">
    <property type="entry name" value="HTH_LUXR_2"/>
    <property type="match status" value="1"/>
</dbReference>
<keyword evidence="3" id="KW-0804">Transcription</keyword>
<evidence type="ECO:0000256" key="2">
    <source>
        <dbReference type="ARBA" id="ARBA00023125"/>
    </source>
</evidence>
<gene>
    <name evidence="7" type="ORF">DLJ53_11175</name>
</gene>
<feature type="domain" description="HTH luxR-type" evidence="5">
    <location>
        <begin position="139"/>
        <end position="204"/>
    </location>
</feature>
<sequence length="207" mass="22325">MPTDDGAPAVFLIDDDRDIREALDALLRSVGLRVESFASVEDFTASGRLGEPGCLLLDVRLSGQSGLSFQAELASRGIDVPIIFMSGHADVPMAVRGMKAGAIEFLTKPLRPQDLIDAVNQGLARDVERRGERAERDAIARARATLTQREREVMDLVASGHSNRAIADTLGLSEATVKVHRAHVMQKMGAGSLAHLVTMAQTLKSQR</sequence>
<proteinExistence type="predicted"/>
<accession>A0A8B2NWP0</accession>
<evidence type="ECO:0000256" key="1">
    <source>
        <dbReference type="ARBA" id="ARBA00023015"/>
    </source>
</evidence>
<dbReference type="Pfam" id="PF00072">
    <property type="entry name" value="Response_reg"/>
    <property type="match status" value="1"/>
</dbReference>
<dbReference type="PANTHER" id="PTHR44688:SF16">
    <property type="entry name" value="DNA-BINDING TRANSCRIPTIONAL ACTIVATOR DEVR_DOSR"/>
    <property type="match status" value="1"/>
</dbReference>
<dbReference type="InterPro" id="IPR001789">
    <property type="entry name" value="Sig_transdc_resp-reg_receiver"/>
</dbReference>
<dbReference type="Proteomes" id="UP000249590">
    <property type="component" value="Unassembled WGS sequence"/>
</dbReference>
<dbReference type="PRINTS" id="PR00038">
    <property type="entry name" value="HTHLUXR"/>
</dbReference>
<dbReference type="PANTHER" id="PTHR44688">
    <property type="entry name" value="DNA-BINDING TRANSCRIPTIONAL ACTIVATOR DEVR_DOSR"/>
    <property type="match status" value="1"/>
</dbReference>
<dbReference type="PROSITE" id="PS00622">
    <property type="entry name" value="HTH_LUXR_1"/>
    <property type="match status" value="1"/>
</dbReference>
<name>A0A8B2NWP0_9HYPH</name>
<evidence type="ECO:0000259" key="5">
    <source>
        <dbReference type="PROSITE" id="PS50043"/>
    </source>
</evidence>
<dbReference type="Gene3D" id="1.10.10.10">
    <property type="entry name" value="Winged helix-like DNA-binding domain superfamily/Winged helix DNA-binding domain"/>
    <property type="match status" value="1"/>
</dbReference>
<evidence type="ECO:0000313" key="8">
    <source>
        <dbReference type="Proteomes" id="UP000249590"/>
    </source>
</evidence>
<evidence type="ECO:0000256" key="4">
    <source>
        <dbReference type="PROSITE-ProRule" id="PRU00169"/>
    </source>
</evidence>
<evidence type="ECO:0000259" key="6">
    <source>
        <dbReference type="PROSITE" id="PS50110"/>
    </source>
</evidence>
<dbReference type="CDD" id="cd06170">
    <property type="entry name" value="LuxR_C_like"/>
    <property type="match status" value="1"/>
</dbReference>
<evidence type="ECO:0000313" key="7">
    <source>
        <dbReference type="EMBL" id="RAI01944.1"/>
    </source>
</evidence>
<dbReference type="InterPro" id="IPR036388">
    <property type="entry name" value="WH-like_DNA-bd_sf"/>
</dbReference>
<comment type="caution">
    <text evidence="7">The sequence shown here is derived from an EMBL/GenBank/DDBJ whole genome shotgun (WGS) entry which is preliminary data.</text>
</comment>
<dbReference type="Pfam" id="PF00196">
    <property type="entry name" value="GerE"/>
    <property type="match status" value="1"/>
</dbReference>
<dbReference type="InterPro" id="IPR011006">
    <property type="entry name" value="CheY-like_superfamily"/>
</dbReference>
<dbReference type="EMBL" id="QHHQ01000002">
    <property type="protein sequence ID" value="RAI01944.1"/>
    <property type="molecule type" value="Genomic_DNA"/>
</dbReference>
<dbReference type="GO" id="GO:0006355">
    <property type="term" value="P:regulation of DNA-templated transcription"/>
    <property type="evidence" value="ECO:0007669"/>
    <property type="project" value="InterPro"/>
</dbReference>
<dbReference type="OrthoDB" id="9782655at2"/>
<keyword evidence="4" id="KW-0597">Phosphoprotein</keyword>
<dbReference type="PROSITE" id="PS50110">
    <property type="entry name" value="RESPONSE_REGULATORY"/>
    <property type="match status" value="1"/>
</dbReference>
<dbReference type="SUPFAM" id="SSF52172">
    <property type="entry name" value="CheY-like"/>
    <property type="match status" value="1"/>
</dbReference>
<evidence type="ECO:0000256" key="3">
    <source>
        <dbReference type="ARBA" id="ARBA00023163"/>
    </source>
</evidence>
<dbReference type="InterPro" id="IPR000792">
    <property type="entry name" value="Tscrpt_reg_LuxR_C"/>
</dbReference>
<dbReference type="GO" id="GO:0003677">
    <property type="term" value="F:DNA binding"/>
    <property type="evidence" value="ECO:0007669"/>
    <property type="project" value="UniProtKB-KW"/>
</dbReference>
<reference evidence="7 8" key="1">
    <citation type="submission" date="2018-05" db="EMBL/GenBank/DDBJ databases">
        <title>Acuticoccus sediminis sp. nov., isolated from deep-sea sediment of Indian Ocean.</title>
        <authorList>
            <person name="Liu X."/>
            <person name="Lai Q."/>
            <person name="Du Y."/>
            <person name="Sun F."/>
            <person name="Zhang X."/>
            <person name="Wang S."/>
            <person name="Shao Z."/>
        </authorList>
    </citation>
    <scope>NUCLEOTIDE SEQUENCE [LARGE SCALE GENOMIC DNA]</scope>
    <source>
        <strain evidence="7 8">PTG4-2</strain>
    </source>
</reference>
<dbReference type="SMART" id="SM00421">
    <property type="entry name" value="HTH_LUXR"/>
    <property type="match status" value="1"/>
</dbReference>
<organism evidence="7 8">
    <name type="scientific">Acuticoccus sediminis</name>
    <dbReference type="NCBI Taxonomy" id="2184697"/>
    <lineage>
        <taxon>Bacteria</taxon>
        <taxon>Pseudomonadati</taxon>
        <taxon>Pseudomonadota</taxon>
        <taxon>Alphaproteobacteria</taxon>
        <taxon>Hyphomicrobiales</taxon>
        <taxon>Amorphaceae</taxon>
        <taxon>Acuticoccus</taxon>
    </lineage>
</organism>
<dbReference type="GO" id="GO:0000160">
    <property type="term" value="P:phosphorelay signal transduction system"/>
    <property type="evidence" value="ECO:0007669"/>
    <property type="project" value="InterPro"/>
</dbReference>
<dbReference type="SMART" id="SM00448">
    <property type="entry name" value="REC"/>
    <property type="match status" value="1"/>
</dbReference>
<dbReference type="AlphaFoldDB" id="A0A8B2NWP0"/>
<keyword evidence="1" id="KW-0805">Transcription regulation</keyword>
<dbReference type="SUPFAM" id="SSF46894">
    <property type="entry name" value="C-terminal effector domain of the bipartite response regulators"/>
    <property type="match status" value="1"/>
</dbReference>